<proteinExistence type="predicted"/>
<evidence type="ECO:0000313" key="2">
    <source>
        <dbReference type="EMBL" id="AAY92470.1"/>
    </source>
</evidence>
<accession>Q4KBS7</accession>
<reference evidence="2 3" key="1">
    <citation type="journal article" date="2005" name="Nat. Biotechnol.">
        <title>Complete genome sequence of the plant commensal Pseudomonas fluorescens Pf-5.</title>
        <authorList>
            <person name="Paulsen I.T."/>
            <person name="Press C.M."/>
            <person name="Ravel J."/>
            <person name="Kobayashi D.Y."/>
            <person name="Myers G.S."/>
            <person name="Mavrodi D.V."/>
            <person name="DeBoy R.T."/>
            <person name="Seshadri R."/>
            <person name="Ren Q."/>
            <person name="Madupu R."/>
            <person name="Dodson R.J."/>
            <person name="Durkin A.S."/>
            <person name="Brinkac L.M."/>
            <person name="Daugherty S.C."/>
            <person name="Sullivan S.A."/>
            <person name="Rosovitz M.J."/>
            <person name="Gwinn M.L."/>
            <person name="Zhou L."/>
            <person name="Schneider D.J."/>
            <person name="Cartinhour S.W."/>
            <person name="Nelson W.C."/>
            <person name="Weidman J."/>
            <person name="Watkins K."/>
            <person name="Tran K."/>
            <person name="Khouri H."/>
            <person name="Pierson E.A."/>
            <person name="Pierson L.S.III."/>
            <person name="Thomashow L.S."/>
            <person name="Loper J.E."/>
        </authorList>
    </citation>
    <scope>NUCLEOTIDE SEQUENCE [LARGE SCALE GENOMIC DNA]</scope>
    <source>
        <strain evidence="3">ATCC BAA-477 / NRRL B-23932 / Pf-5</strain>
    </source>
</reference>
<dbReference type="HOGENOM" id="CLU_127657_0_0_6"/>
<dbReference type="AlphaFoldDB" id="Q4KBS7"/>
<organism evidence="2 3">
    <name type="scientific">Pseudomonas fluorescens (strain ATCC BAA-477 / NRRL B-23932 / Pf-5)</name>
    <dbReference type="NCBI Taxonomy" id="220664"/>
    <lineage>
        <taxon>Bacteria</taxon>
        <taxon>Pseudomonadati</taxon>
        <taxon>Pseudomonadota</taxon>
        <taxon>Gammaproteobacteria</taxon>
        <taxon>Pseudomonadales</taxon>
        <taxon>Pseudomonadaceae</taxon>
        <taxon>Pseudomonas</taxon>
    </lineage>
</organism>
<dbReference type="EMBL" id="CP000076">
    <property type="protein sequence ID" value="AAY92470.1"/>
    <property type="molecule type" value="Genomic_DNA"/>
</dbReference>
<name>Q4KBS7_PSEF5</name>
<gene>
    <name evidence="2" type="ordered locus">PFL_3201</name>
</gene>
<dbReference type="eggNOG" id="ENOG5031UBA">
    <property type="taxonomic scope" value="Bacteria"/>
</dbReference>
<dbReference type="STRING" id="220664.PFL_3201"/>
<evidence type="ECO:0000256" key="1">
    <source>
        <dbReference type="SAM" id="MobiDB-lite"/>
    </source>
</evidence>
<dbReference type="Proteomes" id="UP000008540">
    <property type="component" value="Chromosome"/>
</dbReference>
<evidence type="ECO:0000313" key="3">
    <source>
        <dbReference type="Proteomes" id="UP000008540"/>
    </source>
</evidence>
<sequence length="181" mass="20097">MPARREACNGPRTIHCRGKVTCQSICDSNSGKAETCQLVSTGRHSRYGNDRRVLTVNNSKRYASGVVLALWVAMASAEELPHSSILKRYGVTPDQLPAGQPAPEVKEEPAPSRFHVQPEQPWAQVRLGDDKRPDTTGNISIDNAEARERERCQQVRNELSRRGKPLGIFCEPGQGPFPWSH</sequence>
<feature type="region of interest" description="Disordered" evidence="1">
    <location>
        <begin position="94"/>
        <end position="158"/>
    </location>
</feature>
<protein>
    <submittedName>
        <fullName evidence="2">Uncharacterized protein</fullName>
    </submittedName>
</protein>
<dbReference type="KEGG" id="pfl:PFL_3201"/>
<feature type="compositionally biased region" description="Basic and acidic residues" evidence="1">
    <location>
        <begin position="144"/>
        <end position="158"/>
    </location>
</feature>